<keyword evidence="5" id="KW-1185">Reference proteome</keyword>
<evidence type="ECO:0000313" key="5">
    <source>
        <dbReference type="Proteomes" id="UP001378592"/>
    </source>
</evidence>
<dbReference type="EMBL" id="JAZDUA010000060">
    <property type="protein sequence ID" value="KAK7870302.1"/>
    <property type="molecule type" value="Genomic_DNA"/>
</dbReference>
<sequence length="116" mass="13498">MEWQEGYSFTAAILAVDCTHILIRRPHIHGDEYENRRGHHILNVQATCNAKEKFTNIDVSWPRSVHDARIWRNFSVCRVMSNQANTLLFGDSGYHIVPWLMTPYQNPNTPEQTAFN</sequence>
<comment type="caution">
    <text evidence="4">The sequence shown here is derived from an EMBL/GenBank/DDBJ whole genome shotgun (WGS) entry which is preliminary data.</text>
</comment>
<evidence type="ECO:0000259" key="3">
    <source>
        <dbReference type="Pfam" id="PF13359"/>
    </source>
</evidence>
<name>A0AAN9W189_9ORTH</name>
<gene>
    <name evidence="4" type="ORF">R5R35_003695</name>
</gene>
<protein>
    <recommendedName>
        <fullName evidence="3">DDE Tnp4 domain-containing protein</fullName>
    </recommendedName>
</protein>
<evidence type="ECO:0000313" key="4">
    <source>
        <dbReference type="EMBL" id="KAK7870302.1"/>
    </source>
</evidence>
<reference evidence="4 5" key="1">
    <citation type="submission" date="2024-03" db="EMBL/GenBank/DDBJ databases">
        <title>The genome assembly and annotation of the cricket Gryllus longicercus Weissman &amp; Gray.</title>
        <authorList>
            <person name="Szrajer S."/>
            <person name="Gray D."/>
            <person name="Ylla G."/>
        </authorList>
    </citation>
    <scope>NUCLEOTIDE SEQUENCE [LARGE SCALE GENOMIC DNA]</scope>
    <source>
        <strain evidence="4">DAG 2021-001</strain>
        <tissue evidence="4">Whole body minus gut</tissue>
    </source>
</reference>
<dbReference type="Proteomes" id="UP001378592">
    <property type="component" value="Unassembled WGS sequence"/>
</dbReference>
<feature type="domain" description="DDE Tnp4" evidence="3">
    <location>
        <begin position="16"/>
        <end position="116"/>
    </location>
</feature>
<dbReference type="AlphaFoldDB" id="A0AAN9W189"/>
<dbReference type="Pfam" id="PF13359">
    <property type="entry name" value="DDE_Tnp_4"/>
    <property type="match status" value="1"/>
</dbReference>
<accession>A0AAN9W189</accession>
<comment type="cofactor">
    <cofactor evidence="1">
        <name>a divalent metal cation</name>
        <dbReference type="ChEBI" id="CHEBI:60240"/>
    </cofactor>
</comment>
<evidence type="ECO:0000256" key="2">
    <source>
        <dbReference type="ARBA" id="ARBA00022723"/>
    </source>
</evidence>
<keyword evidence="2" id="KW-0479">Metal-binding</keyword>
<organism evidence="4 5">
    <name type="scientific">Gryllus longicercus</name>
    <dbReference type="NCBI Taxonomy" id="2509291"/>
    <lineage>
        <taxon>Eukaryota</taxon>
        <taxon>Metazoa</taxon>
        <taxon>Ecdysozoa</taxon>
        <taxon>Arthropoda</taxon>
        <taxon>Hexapoda</taxon>
        <taxon>Insecta</taxon>
        <taxon>Pterygota</taxon>
        <taxon>Neoptera</taxon>
        <taxon>Polyneoptera</taxon>
        <taxon>Orthoptera</taxon>
        <taxon>Ensifera</taxon>
        <taxon>Gryllidea</taxon>
        <taxon>Grylloidea</taxon>
        <taxon>Gryllidae</taxon>
        <taxon>Gryllinae</taxon>
        <taxon>Gryllus</taxon>
    </lineage>
</organism>
<proteinExistence type="predicted"/>
<dbReference type="GO" id="GO:0046872">
    <property type="term" value="F:metal ion binding"/>
    <property type="evidence" value="ECO:0007669"/>
    <property type="project" value="UniProtKB-KW"/>
</dbReference>
<evidence type="ECO:0000256" key="1">
    <source>
        <dbReference type="ARBA" id="ARBA00001968"/>
    </source>
</evidence>
<dbReference type="InterPro" id="IPR027806">
    <property type="entry name" value="HARBI1_dom"/>
</dbReference>